<protein>
    <submittedName>
        <fullName evidence="6">Aldehyde-activating protein</fullName>
    </submittedName>
</protein>
<dbReference type="EMBL" id="PXYK01000007">
    <property type="protein sequence ID" value="PSJ61868.1"/>
    <property type="molecule type" value="Genomic_DNA"/>
</dbReference>
<dbReference type="RefSeq" id="WP_106771976.1">
    <property type="nucleotide sequence ID" value="NZ_PXYK01000007.1"/>
</dbReference>
<comment type="similarity">
    <text evidence="1">Belongs to the Gfa family.</text>
</comment>
<sequence length="139" mass="15200">MSEVHTGSCNCGAIRFRTTGRLRDVIYCHCSQCRKQTGHFYAATNVTDADLLVEGTDNITWFQSSSAAKRGFCRTCGSALFWKLDGDPTISVMAGLFDHPTGLSGTCHIFVSDKGDYYELTDGLPRFEQSTPSIKVAGD</sequence>
<evidence type="ECO:0000256" key="4">
    <source>
        <dbReference type="ARBA" id="ARBA00023239"/>
    </source>
</evidence>
<evidence type="ECO:0000256" key="1">
    <source>
        <dbReference type="ARBA" id="ARBA00005495"/>
    </source>
</evidence>
<keyword evidence="2" id="KW-0479">Metal-binding</keyword>
<proteinExistence type="inferred from homology"/>
<evidence type="ECO:0000313" key="7">
    <source>
        <dbReference type="Proteomes" id="UP000241229"/>
    </source>
</evidence>
<dbReference type="AlphaFoldDB" id="A0A2P7SHA5"/>
<reference evidence="6 7" key="1">
    <citation type="submission" date="2018-03" db="EMBL/GenBank/DDBJ databases">
        <title>The draft genome of Mesorhizobium sp. 6GN-30.</title>
        <authorList>
            <person name="Liu L."/>
            <person name="Li L."/>
            <person name="Wang T."/>
            <person name="Zhang X."/>
            <person name="Liang L."/>
        </authorList>
    </citation>
    <scope>NUCLEOTIDE SEQUENCE [LARGE SCALE GENOMIC DNA]</scope>
    <source>
        <strain evidence="6 7">6GN30</strain>
    </source>
</reference>
<keyword evidence="7" id="KW-1185">Reference proteome</keyword>
<feature type="domain" description="CENP-V/GFA" evidence="5">
    <location>
        <begin position="5"/>
        <end position="119"/>
    </location>
</feature>
<accession>A0A2P7SHA5</accession>
<dbReference type="GO" id="GO:0016846">
    <property type="term" value="F:carbon-sulfur lyase activity"/>
    <property type="evidence" value="ECO:0007669"/>
    <property type="project" value="InterPro"/>
</dbReference>
<gene>
    <name evidence="6" type="ORF">C7I84_09745</name>
</gene>
<organism evidence="6 7">
    <name type="scientific">Kumtagia ephedrae</name>
    <dbReference type="NCBI Taxonomy" id="2116701"/>
    <lineage>
        <taxon>Bacteria</taxon>
        <taxon>Pseudomonadati</taxon>
        <taxon>Pseudomonadota</taxon>
        <taxon>Alphaproteobacteria</taxon>
        <taxon>Hyphomicrobiales</taxon>
        <taxon>Phyllobacteriaceae</taxon>
        <taxon>Kumtagia</taxon>
    </lineage>
</organism>
<name>A0A2P7SHA5_9HYPH</name>
<evidence type="ECO:0000313" key="6">
    <source>
        <dbReference type="EMBL" id="PSJ61868.1"/>
    </source>
</evidence>
<comment type="caution">
    <text evidence="6">The sequence shown here is derived from an EMBL/GenBank/DDBJ whole genome shotgun (WGS) entry which is preliminary data.</text>
</comment>
<dbReference type="Pfam" id="PF04828">
    <property type="entry name" value="GFA"/>
    <property type="match status" value="1"/>
</dbReference>
<evidence type="ECO:0000256" key="2">
    <source>
        <dbReference type="ARBA" id="ARBA00022723"/>
    </source>
</evidence>
<dbReference type="InterPro" id="IPR006913">
    <property type="entry name" value="CENP-V/GFA"/>
</dbReference>
<dbReference type="Proteomes" id="UP000241229">
    <property type="component" value="Unassembled WGS sequence"/>
</dbReference>
<evidence type="ECO:0000259" key="5">
    <source>
        <dbReference type="PROSITE" id="PS51891"/>
    </source>
</evidence>
<dbReference type="GO" id="GO:0046872">
    <property type="term" value="F:metal ion binding"/>
    <property type="evidence" value="ECO:0007669"/>
    <property type="project" value="UniProtKB-KW"/>
</dbReference>
<dbReference type="SUPFAM" id="SSF51316">
    <property type="entry name" value="Mss4-like"/>
    <property type="match status" value="1"/>
</dbReference>
<dbReference type="PANTHER" id="PTHR33337">
    <property type="entry name" value="GFA DOMAIN-CONTAINING PROTEIN"/>
    <property type="match status" value="1"/>
</dbReference>
<dbReference type="PANTHER" id="PTHR33337:SF40">
    <property type="entry name" value="CENP-V_GFA DOMAIN-CONTAINING PROTEIN-RELATED"/>
    <property type="match status" value="1"/>
</dbReference>
<dbReference type="InterPro" id="IPR011057">
    <property type="entry name" value="Mss4-like_sf"/>
</dbReference>
<dbReference type="OrthoDB" id="9807246at2"/>
<keyword evidence="4" id="KW-0456">Lyase</keyword>
<dbReference type="PROSITE" id="PS51891">
    <property type="entry name" value="CENP_V_GFA"/>
    <property type="match status" value="1"/>
</dbReference>
<keyword evidence="3" id="KW-0862">Zinc</keyword>
<evidence type="ECO:0000256" key="3">
    <source>
        <dbReference type="ARBA" id="ARBA00022833"/>
    </source>
</evidence>
<dbReference type="Gene3D" id="3.90.1590.10">
    <property type="entry name" value="glutathione-dependent formaldehyde- activating enzyme (gfa)"/>
    <property type="match status" value="1"/>
</dbReference>